<dbReference type="InterPro" id="IPR011050">
    <property type="entry name" value="Pectin_lyase_fold/virulence"/>
</dbReference>
<organism evidence="1 2">
    <name type="scientific">Streblomastix strix</name>
    <dbReference type="NCBI Taxonomy" id="222440"/>
    <lineage>
        <taxon>Eukaryota</taxon>
        <taxon>Metamonada</taxon>
        <taxon>Preaxostyla</taxon>
        <taxon>Oxymonadida</taxon>
        <taxon>Streblomastigidae</taxon>
        <taxon>Streblomastix</taxon>
    </lineage>
</organism>
<reference evidence="1 2" key="1">
    <citation type="submission" date="2019-03" db="EMBL/GenBank/DDBJ databases">
        <title>Single cell metagenomics reveals metabolic interactions within the superorganism composed of flagellate Streblomastix strix and complex community of Bacteroidetes bacteria on its surface.</title>
        <authorList>
            <person name="Treitli S.C."/>
            <person name="Kolisko M."/>
            <person name="Husnik F."/>
            <person name="Keeling P."/>
            <person name="Hampl V."/>
        </authorList>
    </citation>
    <scope>NUCLEOTIDE SEQUENCE [LARGE SCALE GENOMIC DNA]</scope>
    <source>
        <strain evidence="1">ST1C</strain>
    </source>
</reference>
<proteinExistence type="predicted"/>
<comment type="caution">
    <text evidence="1">The sequence shown here is derived from an EMBL/GenBank/DDBJ whole genome shotgun (WGS) entry which is preliminary data.</text>
</comment>
<dbReference type="Proteomes" id="UP000324800">
    <property type="component" value="Unassembled WGS sequence"/>
</dbReference>
<dbReference type="EMBL" id="SNRW01012217">
    <property type="protein sequence ID" value="KAA6374113.1"/>
    <property type="molecule type" value="Genomic_DNA"/>
</dbReference>
<dbReference type="SUPFAM" id="SSF51126">
    <property type="entry name" value="Pectin lyase-like"/>
    <property type="match status" value="3"/>
</dbReference>
<feature type="non-terminal residue" evidence="1">
    <location>
        <position position="1089"/>
    </location>
</feature>
<sequence length="1089" mass="122437">MFVTQNYFIRVNYNDRPDKQDGTYQFPFDNIQKAINVLPQRGIVKPSIYLIDNDIFVHGEVYIADKKVSIQGGYLLQLPNQRFDEEIRQSTNPLFSISTGTLNLKNIYFKTISKNTQLIAVTGNGVLSLDTISVEQEYEPFIYQRSKSLISTFAATVTIKRSSFRDISLLNEPLFNLGLSYWVISRSCSFENIQVRGINGSIISEIMFGAATYLRIENTIISECKTIADSARGAAINFGIERGKDNFYFKNIIFPKASIAQDTTGTQNEKWDNVIFIRADNLTERLPAPYKIHFADDIGSGWKYAGSDDTTEEIPLYYLWNEVQSNRIHQNKQFTANEDHNYILNNSKLSKQVIGIMISGTHSNEYQNDILLPDIEENYYVDVPENEVDAPDGTGTEIDPYKNVNLAVNNIPVHGIVQVKIHIVTNRPFTHKSVEIRNKTAIIIGRRVENPNVQIYMDYPEETQAMFKLDQGYLELSNLILAGVNTANSIIRSISSGTLAINDCEIKGSATSIFDVSAIITTSGTTTINNCEFNSFEVSKSLFSIGQSQITITNSNFDSIIGNINGLIISEDNLNSNAFITLKNLSFTNLQSTTPNKNGRGSVIFLNIIQNETPFQFNDTQFSNCTIDNRDSYIYIKTDNLKTRFPNADKLPFADNINTGWEFSGEDIVNTQGREIPLHYLWNPYKNDKVYVGNDGVDELWCGRSDWPCKTLDVGYTRFNNSELNTFVIVGSVQLNEQIDIARSLEFESSDINIRALINVSGNAQFNALEGGLSFTIRNIDVFIDSTLQQSLIVASGQQRDVIVENVIFERGQLSPSQPIQILDKLIRVDNIQSLTIQDVTFEDFQLTFETPHGLCIYAVNVPYILINRCIFRNLQSANLGLALAAVYNQQFTQTANINIYYTQFYNLVQQSPNGGGAIYYEGSQNYLHLDVCYFEGGNSTNANDIYFNGVIPQYINSTNIVRSFSNSNSFKIGGSNIDIVSNTTIQALLGLIYHTVIVNGSNPSASDSNYNGPYKTIYGSIVLTPLIYEMIPRTIQIVEYTLEGAYNEDEILEINNKLLTFERYPSSTTVRINTAVGQQFDKLVSVTN</sequence>
<evidence type="ECO:0000313" key="1">
    <source>
        <dbReference type="EMBL" id="KAA6374113.1"/>
    </source>
</evidence>
<name>A0A5J4UUU4_9EUKA</name>
<dbReference type="AlphaFoldDB" id="A0A5J4UUU4"/>
<protein>
    <submittedName>
        <fullName evidence="1">Uncharacterized protein</fullName>
    </submittedName>
</protein>
<evidence type="ECO:0000313" key="2">
    <source>
        <dbReference type="Proteomes" id="UP000324800"/>
    </source>
</evidence>
<accession>A0A5J4UUU4</accession>
<gene>
    <name evidence="1" type="ORF">EZS28_030360</name>
</gene>